<sequence>MAAPALSTPFQPYVYQSPQAVVTPFQILGGEAQVLQIMLKPHEKVITRTGSMCYMSEAIQTETNGAGENAGNVIWQWLFGKLDALTTYVYSGTQDGYIGLAAPSLARILPIDLAVFGGEIICQRDSFLCSINDVSVSPVATRRARPGMFGSEGFFMQKLVGRGLAFITAGGSIIQKNLARGEVLVVDAGCLVAMTREVELELKYAGPFKRAFFGSENLLQANLTGPGVVFVQSLPLFRLAQKIARAMTAPHVRDNPRFFVQIAIIFIVAYITIVSSLLLTDQ</sequence>
<keyword evidence="3" id="KW-1185">Reference proteome</keyword>
<dbReference type="Pfam" id="PF01987">
    <property type="entry name" value="AIM24"/>
    <property type="match status" value="1"/>
</dbReference>
<keyword evidence="1" id="KW-0812">Transmembrane</keyword>
<evidence type="ECO:0000313" key="3">
    <source>
        <dbReference type="Proteomes" id="UP001605036"/>
    </source>
</evidence>
<accession>A0ABD1Z015</accession>
<proteinExistence type="predicted"/>
<dbReference type="AlphaFoldDB" id="A0ABD1Z015"/>
<evidence type="ECO:0008006" key="4">
    <source>
        <dbReference type="Google" id="ProtNLM"/>
    </source>
</evidence>
<evidence type="ECO:0000313" key="2">
    <source>
        <dbReference type="EMBL" id="KAL2636298.1"/>
    </source>
</evidence>
<dbReference type="InterPro" id="IPR016031">
    <property type="entry name" value="Trp_RNA-bd_attenuator-like_dom"/>
</dbReference>
<dbReference type="SUPFAM" id="SSF51219">
    <property type="entry name" value="TRAP-like"/>
    <property type="match status" value="1"/>
</dbReference>
<keyword evidence="1" id="KW-1133">Transmembrane helix</keyword>
<keyword evidence="1" id="KW-0472">Membrane</keyword>
<dbReference type="PANTHER" id="PTHR43657:SF1">
    <property type="entry name" value="ALTERED INHERITANCE OF MITOCHONDRIA PROTEIN 24, MITOCHONDRIAL"/>
    <property type="match status" value="1"/>
</dbReference>
<gene>
    <name evidence="2" type="ORF">R1flu_007777</name>
</gene>
<name>A0ABD1Z015_9MARC</name>
<dbReference type="Gene3D" id="3.60.160.10">
    <property type="entry name" value="Mitochondrial biogenesis AIM24"/>
    <property type="match status" value="1"/>
</dbReference>
<protein>
    <recommendedName>
        <fullName evidence="4">Altered inheritance of mitochondria protein 24, mitochondrial</fullName>
    </recommendedName>
</protein>
<organism evidence="2 3">
    <name type="scientific">Riccia fluitans</name>
    <dbReference type="NCBI Taxonomy" id="41844"/>
    <lineage>
        <taxon>Eukaryota</taxon>
        <taxon>Viridiplantae</taxon>
        <taxon>Streptophyta</taxon>
        <taxon>Embryophyta</taxon>
        <taxon>Marchantiophyta</taxon>
        <taxon>Marchantiopsida</taxon>
        <taxon>Marchantiidae</taxon>
        <taxon>Marchantiales</taxon>
        <taxon>Ricciaceae</taxon>
        <taxon>Riccia</taxon>
    </lineage>
</organism>
<feature type="transmembrane region" description="Helical" evidence="1">
    <location>
        <begin position="258"/>
        <end position="279"/>
    </location>
</feature>
<evidence type="ECO:0000256" key="1">
    <source>
        <dbReference type="SAM" id="Phobius"/>
    </source>
</evidence>
<dbReference type="InterPro" id="IPR002838">
    <property type="entry name" value="AIM24"/>
</dbReference>
<dbReference type="InterPro" id="IPR036983">
    <property type="entry name" value="AIM24_sf"/>
</dbReference>
<dbReference type="Proteomes" id="UP001605036">
    <property type="component" value="Unassembled WGS sequence"/>
</dbReference>
<dbReference type="EMBL" id="JBHFFA010000003">
    <property type="protein sequence ID" value="KAL2636298.1"/>
    <property type="molecule type" value="Genomic_DNA"/>
</dbReference>
<dbReference type="PANTHER" id="PTHR43657">
    <property type="entry name" value="TRYPTOPHAN RNA-BINDING ATTENUATOR PROTEIN-LIKE PROTEIN"/>
    <property type="match status" value="1"/>
</dbReference>
<reference evidence="2 3" key="1">
    <citation type="submission" date="2024-09" db="EMBL/GenBank/DDBJ databases">
        <title>Chromosome-scale assembly of Riccia fluitans.</title>
        <authorList>
            <person name="Paukszto L."/>
            <person name="Sawicki J."/>
            <person name="Karawczyk K."/>
            <person name="Piernik-Szablinska J."/>
            <person name="Szczecinska M."/>
            <person name="Mazdziarz M."/>
        </authorList>
    </citation>
    <scope>NUCLEOTIDE SEQUENCE [LARGE SCALE GENOMIC DNA]</scope>
    <source>
        <strain evidence="2">Rf_01</strain>
        <tissue evidence="2">Aerial parts of the thallus</tissue>
    </source>
</reference>
<comment type="caution">
    <text evidence="2">The sequence shown here is derived from an EMBL/GenBank/DDBJ whole genome shotgun (WGS) entry which is preliminary data.</text>
</comment>